<evidence type="ECO:0000256" key="6">
    <source>
        <dbReference type="ARBA" id="ARBA00047761"/>
    </source>
</evidence>
<dbReference type="InterPro" id="IPR004843">
    <property type="entry name" value="Calcineurin-like_PHP"/>
</dbReference>
<protein>
    <recommendedName>
        <fullName evidence="8">Serine/threonine-protein phosphatase</fullName>
        <ecNumber evidence="8">3.1.3.16</ecNumber>
    </recommendedName>
</protein>
<dbReference type="InterPro" id="IPR006186">
    <property type="entry name" value="Ser/Thr-sp_prot-phosphatase"/>
</dbReference>
<evidence type="ECO:0000313" key="10">
    <source>
        <dbReference type="EMBL" id="CAI9924314.1"/>
    </source>
</evidence>
<dbReference type="EMBL" id="CAXDID020000029">
    <property type="protein sequence ID" value="CAL5993034.1"/>
    <property type="molecule type" value="Genomic_DNA"/>
</dbReference>
<dbReference type="Pfam" id="PF00149">
    <property type="entry name" value="Metallophos"/>
    <property type="match status" value="1"/>
</dbReference>
<dbReference type="PANTHER" id="PTHR11668">
    <property type="entry name" value="SERINE/THREONINE PROTEIN PHOSPHATASE"/>
    <property type="match status" value="1"/>
</dbReference>
<dbReference type="EC" id="3.1.3.16" evidence="8"/>
<dbReference type="PRINTS" id="PR00114">
    <property type="entry name" value="STPHPHTASE"/>
</dbReference>
<evidence type="ECO:0000256" key="7">
    <source>
        <dbReference type="ARBA" id="ARBA00048336"/>
    </source>
</evidence>
<evidence type="ECO:0000256" key="8">
    <source>
        <dbReference type="RuleBase" id="RU004273"/>
    </source>
</evidence>
<evidence type="ECO:0000256" key="2">
    <source>
        <dbReference type="ARBA" id="ARBA00022723"/>
    </source>
</evidence>
<dbReference type="GO" id="GO:0005737">
    <property type="term" value="C:cytoplasm"/>
    <property type="evidence" value="ECO:0007669"/>
    <property type="project" value="TreeGrafter"/>
</dbReference>
<keyword evidence="4" id="KW-0904">Protein phosphatase</keyword>
<keyword evidence="5" id="KW-0464">Manganese</keyword>
<feature type="domain" description="Serine/threonine specific protein phosphatases" evidence="9">
    <location>
        <begin position="110"/>
        <end position="115"/>
    </location>
</feature>
<comment type="catalytic activity">
    <reaction evidence="7 8">
        <text>O-phospho-L-threonyl-[protein] + H2O = L-threonyl-[protein] + phosphate</text>
        <dbReference type="Rhea" id="RHEA:47004"/>
        <dbReference type="Rhea" id="RHEA-COMP:11060"/>
        <dbReference type="Rhea" id="RHEA-COMP:11605"/>
        <dbReference type="ChEBI" id="CHEBI:15377"/>
        <dbReference type="ChEBI" id="CHEBI:30013"/>
        <dbReference type="ChEBI" id="CHEBI:43474"/>
        <dbReference type="ChEBI" id="CHEBI:61977"/>
        <dbReference type="EC" id="3.1.3.16"/>
    </reaction>
</comment>
<proteinExistence type="inferred from homology"/>
<dbReference type="CDD" id="cd00144">
    <property type="entry name" value="MPP_PPP_family"/>
    <property type="match status" value="1"/>
</dbReference>
<evidence type="ECO:0000256" key="4">
    <source>
        <dbReference type="ARBA" id="ARBA00022912"/>
    </source>
</evidence>
<dbReference type="GO" id="GO:0005634">
    <property type="term" value="C:nucleus"/>
    <property type="evidence" value="ECO:0007669"/>
    <property type="project" value="TreeGrafter"/>
</dbReference>
<organism evidence="11">
    <name type="scientific">Hexamita inflata</name>
    <dbReference type="NCBI Taxonomy" id="28002"/>
    <lineage>
        <taxon>Eukaryota</taxon>
        <taxon>Metamonada</taxon>
        <taxon>Diplomonadida</taxon>
        <taxon>Hexamitidae</taxon>
        <taxon>Hexamitinae</taxon>
        <taxon>Hexamita</taxon>
    </lineage>
</organism>
<comment type="caution">
    <text evidence="11">The sequence shown here is derived from an EMBL/GenBank/DDBJ whole genome shotgun (WGS) entry which is preliminary data.</text>
</comment>
<keyword evidence="14" id="KW-1185">Reference proteome</keyword>
<dbReference type="Proteomes" id="UP001642409">
    <property type="component" value="Unassembled WGS sequence"/>
</dbReference>
<evidence type="ECO:0000256" key="1">
    <source>
        <dbReference type="ARBA" id="ARBA00001936"/>
    </source>
</evidence>
<evidence type="ECO:0000256" key="5">
    <source>
        <dbReference type="ARBA" id="ARBA00023211"/>
    </source>
</evidence>
<dbReference type="EMBL" id="CAXDID020000356">
    <property type="protein sequence ID" value="CAL6081788.1"/>
    <property type="molecule type" value="Genomic_DNA"/>
</dbReference>
<dbReference type="SUPFAM" id="SSF56300">
    <property type="entry name" value="Metallo-dependent phosphatases"/>
    <property type="match status" value="1"/>
</dbReference>
<accession>A0AA86P242</accession>
<dbReference type="PROSITE" id="PS00125">
    <property type="entry name" value="SER_THR_PHOSPHATASE"/>
    <property type="match status" value="1"/>
</dbReference>
<reference evidence="12 14" key="2">
    <citation type="submission" date="2024-07" db="EMBL/GenBank/DDBJ databases">
        <authorList>
            <person name="Akdeniz Z."/>
        </authorList>
    </citation>
    <scope>NUCLEOTIDE SEQUENCE [LARGE SCALE GENOMIC DNA]</scope>
</reference>
<sequence length="309" mass="35277">MNIDQIIEFLMEERPPGMEVDIKAEQVDYVCDAFMQLPAQAHVEIEAPCYIIGDVHAQYYDILTYFKKFGIENVKYVFLGDYVDRGYQAIETLMLLFCFKIKYPDNFILLRGNHELADVCTSYSYNNCLLAEVQERFQSEEIILKLLKVFDYLTLSCAISKKILCVHGCVTSKITSISQIQEINLPFNPCGENSELAELVKGLLWSDPISDLESKDLAIDNYFNIRRGIGELVPEHIISEFLANNNFDVLMRGHEAPEDGFKVGVSGKVWTVFGASNYYKQVNQVQGSVVCEIQKDLGLKMHIFRSDIQ</sequence>
<name>A0AA86P242_9EUKA</name>
<evidence type="ECO:0000313" key="14">
    <source>
        <dbReference type="Proteomes" id="UP001642409"/>
    </source>
</evidence>
<dbReference type="EMBL" id="CATOUU010000440">
    <property type="protein sequence ID" value="CAI9929760.1"/>
    <property type="molecule type" value="Genomic_DNA"/>
</dbReference>
<dbReference type="SMART" id="SM00156">
    <property type="entry name" value="PP2Ac"/>
    <property type="match status" value="1"/>
</dbReference>
<comment type="similarity">
    <text evidence="8">Belongs to the PPP phosphatase family.</text>
</comment>
<evidence type="ECO:0000313" key="13">
    <source>
        <dbReference type="EMBL" id="CAL6081788.1"/>
    </source>
</evidence>
<evidence type="ECO:0000256" key="3">
    <source>
        <dbReference type="ARBA" id="ARBA00022801"/>
    </source>
</evidence>
<gene>
    <name evidence="10" type="ORF">HINF_LOCUS11959</name>
    <name evidence="12" type="ORF">HINF_LOCUS12874</name>
    <name evidence="11" type="ORF">HINF_LOCUS17405</name>
    <name evidence="13" type="ORF">HINF_LOCUS60580</name>
</gene>
<comment type="cofactor">
    <cofactor evidence="1">
        <name>Mn(2+)</name>
        <dbReference type="ChEBI" id="CHEBI:29035"/>
    </cofactor>
</comment>
<dbReference type="InterPro" id="IPR050341">
    <property type="entry name" value="PP1_catalytic_subunit"/>
</dbReference>
<evidence type="ECO:0000313" key="11">
    <source>
        <dbReference type="EMBL" id="CAI9929760.1"/>
    </source>
</evidence>
<evidence type="ECO:0000259" key="9">
    <source>
        <dbReference type="PROSITE" id="PS00125"/>
    </source>
</evidence>
<dbReference type="InterPro" id="IPR029052">
    <property type="entry name" value="Metallo-depent_PP-like"/>
</dbReference>
<dbReference type="PANTHER" id="PTHR11668:SF300">
    <property type="entry name" value="SERINE_THREONINE-PROTEIN PHOSPHATASE"/>
    <property type="match status" value="1"/>
</dbReference>
<dbReference type="EMBL" id="CATOUU010000310">
    <property type="protein sequence ID" value="CAI9924314.1"/>
    <property type="molecule type" value="Genomic_DNA"/>
</dbReference>
<reference evidence="11" key="1">
    <citation type="submission" date="2023-06" db="EMBL/GenBank/DDBJ databases">
        <authorList>
            <person name="Kurt Z."/>
        </authorList>
    </citation>
    <scope>NUCLEOTIDE SEQUENCE</scope>
</reference>
<evidence type="ECO:0000313" key="12">
    <source>
        <dbReference type="EMBL" id="CAL5993034.1"/>
    </source>
</evidence>
<comment type="catalytic activity">
    <reaction evidence="6">
        <text>O-phospho-L-seryl-[protein] + H2O = L-seryl-[protein] + phosphate</text>
        <dbReference type="Rhea" id="RHEA:20629"/>
        <dbReference type="Rhea" id="RHEA-COMP:9863"/>
        <dbReference type="Rhea" id="RHEA-COMP:11604"/>
        <dbReference type="ChEBI" id="CHEBI:15377"/>
        <dbReference type="ChEBI" id="CHEBI:29999"/>
        <dbReference type="ChEBI" id="CHEBI:43474"/>
        <dbReference type="ChEBI" id="CHEBI:83421"/>
        <dbReference type="EC" id="3.1.3.16"/>
    </reaction>
</comment>
<dbReference type="GO" id="GO:0004722">
    <property type="term" value="F:protein serine/threonine phosphatase activity"/>
    <property type="evidence" value="ECO:0007669"/>
    <property type="project" value="UniProtKB-EC"/>
</dbReference>
<dbReference type="GO" id="GO:0046872">
    <property type="term" value="F:metal ion binding"/>
    <property type="evidence" value="ECO:0007669"/>
    <property type="project" value="UniProtKB-KW"/>
</dbReference>
<keyword evidence="3 8" id="KW-0378">Hydrolase</keyword>
<dbReference type="AlphaFoldDB" id="A0AA86P242"/>
<dbReference type="Gene3D" id="3.60.21.10">
    <property type="match status" value="1"/>
</dbReference>
<keyword evidence="2" id="KW-0479">Metal-binding</keyword>